<reference evidence="2" key="1">
    <citation type="journal article" date="2016" name="Insect Biochem. Mol. Biol.">
        <title>Multifaceted biological insights from a draft genome sequence of the tobacco hornworm moth, Manduca sexta.</title>
        <authorList>
            <person name="Kanost M.R."/>
            <person name="Arrese E.L."/>
            <person name="Cao X."/>
            <person name="Chen Y.R."/>
            <person name="Chellapilla S."/>
            <person name="Goldsmith M.R."/>
            <person name="Grosse-Wilde E."/>
            <person name="Heckel D.G."/>
            <person name="Herndon N."/>
            <person name="Jiang H."/>
            <person name="Papanicolaou A."/>
            <person name="Qu J."/>
            <person name="Soulages J.L."/>
            <person name="Vogel H."/>
            <person name="Walters J."/>
            <person name="Waterhouse R.M."/>
            <person name="Ahn S.J."/>
            <person name="Almeida F.C."/>
            <person name="An C."/>
            <person name="Aqrawi P."/>
            <person name="Bretschneider A."/>
            <person name="Bryant W.B."/>
            <person name="Bucks S."/>
            <person name="Chao H."/>
            <person name="Chevignon G."/>
            <person name="Christen J.M."/>
            <person name="Clarke D.F."/>
            <person name="Dittmer N.T."/>
            <person name="Ferguson L.C.F."/>
            <person name="Garavelou S."/>
            <person name="Gordon K.H.J."/>
            <person name="Gunaratna R.T."/>
            <person name="Han Y."/>
            <person name="Hauser F."/>
            <person name="He Y."/>
            <person name="Heidel-Fischer H."/>
            <person name="Hirsh A."/>
            <person name="Hu Y."/>
            <person name="Jiang H."/>
            <person name="Kalra D."/>
            <person name="Klinner C."/>
            <person name="Konig C."/>
            <person name="Kovar C."/>
            <person name="Kroll A.R."/>
            <person name="Kuwar S.S."/>
            <person name="Lee S.L."/>
            <person name="Lehman R."/>
            <person name="Li K."/>
            <person name="Li Z."/>
            <person name="Liang H."/>
            <person name="Lovelace S."/>
            <person name="Lu Z."/>
            <person name="Mansfield J.H."/>
            <person name="McCulloch K.J."/>
            <person name="Mathew T."/>
            <person name="Morton B."/>
            <person name="Muzny D.M."/>
            <person name="Neunemann D."/>
            <person name="Ongeri F."/>
            <person name="Pauchet Y."/>
            <person name="Pu L.L."/>
            <person name="Pyrousis I."/>
            <person name="Rao X.J."/>
            <person name="Redding A."/>
            <person name="Roesel C."/>
            <person name="Sanchez-Gracia A."/>
            <person name="Schaack S."/>
            <person name="Shukla A."/>
            <person name="Tetreau G."/>
            <person name="Wang Y."/>
            <person name="Xiong G.H."/>
            <person name="Traut W."/>
            <person name="Walsh T.K."/>
            <person name="Worley K.C."/>
            <person name="Wu D."/>
            <person name="Wu W."/>
            <person name="Wu Y.Q."/>
            <person name="Zhang X."/>
            <person name="Zou Z."/>
            <person name="Zucker H."/>
            <person name="Briscoe A.D."/>
            <person name="Burmester T."/>
            <person name="Clem R.J."/>
            <person name="Feyereisen R."/>
            <person name="Grimmelikhuijzen C.J.P."/>
            <person name="Hamodrakas S.J."/>
            <person name="Hansson B.S."/>
            <person name="Huguet E."/>
            <person name="Jermiin L.S."/>
            <person name="Lan Q."/>
            <person name="Lehman H.K."/>
            <person name="Lorenzen M."/>
            <person name="Merzendorfer H."/>
            <person name="Michalopoulos I."/>
            <person name="Morton D.B."/>
            <person name="Muthukrishnan S."/>
            <person name="Oakeshott J.G."/>
            <person name="Palmer W."/>
            <person name="Park Y."/>
            <person name="Passarelli A.L."/>
            <person name="Rozas J."/>
            <person name="Schwartz L.M."/>
            <person name="Smith W."/>
            <person name="Southgate A."/>
            <person name="Vilcinskas A."/>
            <person name="Vogt R."/>
            <person name="Wang P."/>
            <person name="Werren J."/>
            <person name="Yu X.Q."/>
            <person name="Zhou J.J."/>
            <person name="Brown S.J."/>
            <person name="Scherer S.E."/>
            <person name="Richards S."/>
            <person name="Blissard G.W."/>
        </authorList>
    </citation>
    <scope>NUCLEOTIDE SEQUENCE</scope>
</reference>
<feature type="region of interest" description="Disordered" evidence="1">
    <location>
        <begin position="43"/>
        <end position="76"/>
    </location>
</feature>
<proteinExistence type="predicted"/>
<protein>
    <submittedName>
        <fullName evidence="2">Uncharacterized protein</fullName>
    </submittedName>
</protein>
<gene>
    <name evidence="2" type="ORF">O3G_MSEX014095</name>
</gene>
<organism evidence="2 3">
    <name type="scientific">Manduca sexta</name>
    <name type="common">Tobacco hawkmoth</name>
    <name type="synonym">Tobacco hornworm</name>
    <dbReference type="NCBI Taxonomy" id="7130"/>
    <lineage>
        <taxon>Eukaryota</taxon>
        <taxon>Metazoa</taxon>
        <taxon>Ecdysozoa</taxon>
        <taxon>Arthropoda</taxon>
        <taxon>Hexapoda</taxon>
        <taxon>Insecta</taxon>
        <taxon>Pterygota</taxon>
        <taxon>Neoptera</taxon>
        <taxon>Endopterygota</taxon>
        <taxon>Lepidoptera</taxon>
        <taxon>Glossata</taxon>
        <taxon>Ditrysia</taxon>
        <taxon>Bombycoidea</taxon>
        <taxon>Sphingidae</taxon>
        <taxon>Sphinginae</taxon>
        <taxon>Sphingini</taxon>
        <taxon>Manduca</taxon>
    </lineage>
</organism>
<dbReference type="AlphaFoldDB" id="A0A921ZVU6"/>
<feature type="compositionally biased region" description="Low complexity" evidence="1">
    <location>
        <begin position="53"/>
        <end position="71"/>
    </location>
</feature>
<comment type="caution">
    <text evidence="2">The sequence shown here is derived from an EMBL/GenBank/DDBJ whole genome shotgun (WGS) entry which is preliminary data.</text>
</comment>
<evidence type="ECO:0000256" key="1">
    <source>
        <dbReference type="SAM" id="MobiDB-lite"/>
    </source>
</evidence>
<dbReference type="EMBL" id="JH669040">
    <property type="protein sequence ID" value="KAG6463832.1"/>
    <property type="molecule type" value="Genomic_DNA"/>
</dbReference>
<name>A0A921ZVU6_MANSE</name>
<reference evidence="2" key="2">
    <citation type="submission" date="2020-12" db="EMBL/GenBank/DDBJ databases">
        <authorList>
            <person name="Kanost M."/>
        </authorList>
    </citation>
    <scope>NUCLEOTIDE SEQUENCE</scope>
</reference>
<evidence type="ECO:0000313" key="3">
    <source>
        <dbReference type="Proteomes" id="UP000791440"/>
    </source>
</evidence>
<keyword evidence="3" id="KW-1185">Reference proteome</keyword>
<sequence length="115" mass="13189">MVKQERFVMTADPPEPEPAMVNYLLTLNLRADLDELFYEPENYTEPIEEDYNATTTPVPPATTRRTTTKTPKPAPPKWVIPVTFSVGPIDDYDEDMENITRGWKNATENLQNGTW</sequence>
<evidence type="ECO:0000313" key="2">
    <source>
        <dbReference type="EMBL" id="KAG6463832.1"/>
    </source>
</evidence>
<accession>A0A921ZVU6</accession>
<dbReference type="Proteomes" id="UP000791440">
    <property type="component" value="Unassembled WGS sequence"/>
</dbReference>